<dbReference type="Proteomes" id="UP000308549">
    <property type="component" value="Unassembled WGS sequence"/>
</dbReference>
<dbReference type="PANTHER" id="PTHR28002:SF1">
    <property type="entry name" value="MIOREX COMPLEX COMPONENT 11"/>
    <property type="match status" value="1"/>
</dbReference>
<proteinExistence type="predicted"/>
<dbReference type="EMBL" id="NAJL01000014">
    <property type="protein sequence ID" value="TKA29464.1"/>
    <property type="molecule type" value="Genomic_DNA"/>
</dbReference>
<dbReference type="GO" id="GO:0005739">
    <property type="term" value="C:mitochondrion"/>
    <property type="evidence" value="ECO:0007669"/>
    <property type="project" value="TreeGrafter"/>
</dbReference>
<gene>
    <name evidence="2" type="ORF">B0A50_03477</name>
</gene>
<accession>A0A4U0U3T1</accession>
<feature type="region of interest" description="Disordered" evidence="1">
    <location>
        <begin position="20"/>
        <end position="42"/>
    </location>
</feature>
<keyword evidence="3" id="KW-1185">Reference proteome</keyword>
<dbReference type="AlphaFoldDB" id="A0A4U0U3T1"/>
<sequence>MLGRRLYTTLFRSQPLIRRNPLARPSSTSTPNSAPKSTPTPTSRIARLEARLPRFLQHLTKPLRNAPLSHITAFLILHEITAILPVIALTATFHYTHWLPPFLSEGKWISDGVEMFGRYFRRKGWISDAQEARAEAEVGGEGGWKGEVSRVSGKWWGRGEGGTRLVVEIAAAYAVTKALLPLRLVISVWATPWFARWTLLPITGFVKRMVGRSKVKATPAAGTGAVGGGVLPKDAGGKGP</sequence>
<name>A0A4U0U3T1_9PEZI</name>
<organism evidence="2 3">
    <name type="scientific">Salinomyces thailandicus</name>
    <dbReference type="NCBI Taxonomy" id="706561"/>
    <lineage>
        <taxon>Eukaryota</taxon>
        <taxon>Fungi</taxon>
        <taxon>Dikarya</taxon>
        <taxon>Ascomycota</taxon>
        <taxon>Pezizomycotina</taxon>
        <taxon>Dothideomycetes</taxon>
        <taxon>Dothideomycetidae</taxon>
        <taxon>Mycosphaerellales</taxon>
        <taxon>Teratosphaeriaceae</taxon>
        <taxon>Salinomyces</taxon>
    </lineage>
</organism>
<feature type="compositionally biased region" description="Polar residues" evidence="1">
    <location>
        <begin position="25"/>
        <end position="42"/>
    </location>
</feature>
<dbReference type="PANTHER" id="PTHR28002">
    <property type="entry name" value="MIOREX COMPLEX COMPONENT 11"/>
    <property type="match status" value="1"/>
</dbReference>
<protein>
    <recommendedName>
        <fullName evidence="4">Mitochondrial seryl-tRNA synthetase</fullName>
    </recommendedName>
</protein>
<feature type="region of interest" description="Disordered" evidence="1">
    <location>
        <begin position="220"/>
        <end position="240"/>
    </location>
</feature>
<dbReference type="Pfam" id="PF10306">
    <property type="entry name" value="FLILHELTA"/>
    <property type="match status" value="1"/>
</dbReference>
<dbReference type="InterPro" id="IPR018811">
    <property type="entry name" value="MRX11"/>
</dbReference>
<evidence type="ECO:0000256" key="1">
    <source>
        <dbReference type="SAM" id="MobiDB-lite"/>
    </source>
</evidence>
<evidence type="ECO:0000313" key="3">
    <source>
        <dbReference type="Proteomes" id="UP000308549"/>
    </source>
</evidence>
<reference evidence="2 3" key="1">
    <citation type="submission" date="2017-03" db="EMBL/GenBank/DDBJ databases">
        <title>Genomes of endolithic fungi from Antarctica.</title>
        <authorList>
            <person name="Coleine C."/>
            <person name="Masonjones S."/>
            <person name="Stajich J.E."/>
        </authorList>
    </citation>
    <scope>NUCLEOTIDE SEQUENCE [LARGE SCALE GENOMIC DNA]</scope>
    <source>
        <strain evidence="2 3">CCFEE 6315</strain>
    </source>
</reference>
<dbReference type="OrthoDB" id="5580261at2759"/>
<comment type="caution">
    <text evidence="2">The sequence shown here is derived from an EMBL/GenBank/DDBJ whole genome shotgun (WGS) entry which is preliminary data.</text>
</comment>
<evidence type="ECO:0000313" key="2">
    <source>
        <dbReference type="EMBL" id="TKA29464.1"/>
    </source>
</evidence>
<evidence type="ECO:0008006" key="4">
    <source>
        <dbReference type="Google" id="ProtNLM"/>
    </source>
</evidence>